<dbReference type="GeneID" id="24407872"/>
<protein>
    <submittedName>
        <fullName evidence="2">Uncharacterized protein</fullName>
    </submittedName>
</protein>
<evidence type="ECO:0000313" key="3">
    <source>
        <dbReference type="Proteomes" id="UP000008782"/>
    </source>
</evidence>
<proteinExistence type="predicted"/>
<feature type="region of interest" description="Disordered" evidence="1">
    <location>
        <begin position="106"/>
        <end position="131"/>
    </location>
</feature>
<evidence type="ECO:0000256" key="1">
    <source>
        <dbReference type="SAM" id="MobiDB-lite"/>
    </source>
</evidence>
<dbReference type="HOGENOM" id="CLU_1927439_0_0_1"/>
<dbReference type="AlphaFoldDB" id="E3Q749"/>
<evidence type="ECO:0000313" key="2">
    <source>
        <dbReference type="EMBL" id="EFQ26687.1"/>
    </source>
</evidence>
<keyword evidence="3" id="KW-1185">Reference proteome</keyword>
<dbReference type="Proteomes" id="UP000008782">
    <property type="component" value="Unassembled WGS sequence"/>
</dbReference>
<reference evidence="3" key="1">
    <citation type="journal article" date="2012" name="Nat. Genet.">
        <title>Lifestyle transitions in plant pathogenic Colletotrichum fungi deciphered by genome and transcriptome analyses.</title>
        <authorList>
            <person name="O'Connell R.J."/>
            <person name="Thon M.R."/>
            <person name="Hacquard S."/>
            <person name="Amyotte S.G."/>
            <person name="Kleemann J."/>
            <person name="Torres M.F."/>
            <person name="Damm U."/>
            <person name="Buiate E.A."/>
            <person name="Epstein L."/>
            <person name="Alkan N."/>
            <person name="Altmueller J."/>
            <person name="Alvarado-Balderrama L."/>
            <person name="Bauser C.A."/>
            <person name="Becker C."/>
            <person name="Birren B.W."/>
            <person name="Chen Z."/>
            <person name="Choi J."/>
            <person name="Crouch J.A."/>
            <person name="Duvick J.P."/>
            <person name="Farman M.A."/>
            <person name="Gan P."/>
            <person name="Heiman D."/>
            <person name="Henrissat B."/>
            <person name="Howard R.J."/>
            <person name="Kabbage M."/>
            <person name="Koch C."/>
            <person name="Kracher B."/>
            <person name="Kubo Y."/>
            <person name="Law A.D."/>
            <person name="Lebrun M.-H."/>
            <person name="Lee Y.-H."/>
            <person name="Miyara I."/>
            <person name="Moore N."/>
            <person name="Neumann U."/>
            <person name="Nordstroem K."/>
            <person name="Panaccione D.G."/>
            <person name="Panstruga R."/>
            <person name="Place M."/>
            <person name="Proctor R.H."/>
            <person name="Prusky D."/>
            <person name="Rech G."/>
            <person name="Reinhardt R."/>
            <person name="Rollins J.A."/>
            <person name="Rounsley S."/>
            <person name="Schardl C.L."/>
            <person name="Schwartz D.C."/>
            <person name="Shenoy N."/>
            <person name="Shirasu K."/>
            <person name="Sikhakolli U.R."/>
            <person name="Stueber K."/>
            <person name="Sukno S.A."/>
            <person name="Sweigard J.A."/>
            <person name="Takano Y."/>
            <person name="Takahara H."/>
            <person name="Trail F."/>
            <person name="van der Does H.C."/>
            <person name="Voll L.M."/>
            <person name="Will I."/>
            <person name="Young S."/>
            <person name="Zeng Q."/>
            <person name="Zhang J."/>
            <person name="Zhou S."/>
            <person name="Dickman M.B."/>
            <person name="Schulze-Lefert P."/>
            <person name="Ver Loren van Themaat E."/>
            <person name="Ma L.-J."/>
            <person name="Vaillancourt L.J."/>
        </authorList>
    </citation>
    <scope>NUCLEOTIDE SEQUENCE [LARGE SCALE GENOMIC DNA]</scope>
    <source>
        <strain evidence="3">M1.001 / M2 / FGSC 10212</strain>
    </source>
</reference>
<name>E3Q749_COLGM</name>
<dbReference type="EMBL" id="GG697335">
    <property type="protein sequence ID" value="EFQ26687.1"/>
    <property type="molecule type" value="Genomic_DNA"/>
</dbReference>
<accession>E3Q749</accession>
<dbReference type="RefSeq" id="XP_008090707.1">
    <property type="nucleotide sequence ID" value="XM_008092516.1"/>
</dbReference>
<dbReference type="VEuPathDB" id="FungiDB:GLRG_02507"/>
<gene>
    <name evidence="2" type="ORF">GLRG_02507</name>
</gene>
<sequence>MSSTLSRLPTLLDVFWGIGCPHGKQTAVRVQCLRHALLLYGSRVVVNPRWREAPAGEIMLDIDNFEYVTTPSSPNENVTPADTCVKVNRCKVVAFGGPQNPFLVGIEYATPPSPGRPTSKRPPMSDNEEFR</sequence>
<organism evidence="3">
    <name type="scientific">Colletotrichum graminicola (strain M1.001 / M2 / FGSC 10212)</name>
    <name type="common">Maize anthracnose fungus</name>
    <name type="synonym">Glomerella graminicola</name>
    <dbReference type="NCBI Taxonomy" id="645133"/>
    <lineage>
        <taxon>Eukaryota</taxon>
        <taxon>Fungi</taxon>
        <taxon>Dikarya</taxon>
        <taxon>Ascomycota</taxon>
        <taxon>Pezizomycotina</taxon>
        <taxon>Sordariomycetes</taxon>
        <taxon>Hypocreomycetidae</taxon>
        <taxon>Glomerellales</taxon>
        <taxon>Glomerellaceae</taxon>
        <taxon>Colletotrichum</taxon>
        <taxon>Colletotrichum graminicola species complex</taxon>
    </lineage>
</organism>